<comment type="similarity">
    <text evidence="1 2">Belongs to the LOG family.</text>
</comment>
<dbReference type="NCBIfam" id="TIGR00730">
    <property type="entry name" value="Rossman fold protein, TIGR00730 family"/>
    <property type="match status" value="1"/>
</dbReference>
<dbReference type="Proteomes" id="UP001180842">
    <property type="component" value="Unassembled WGS sequence"/>
</dbReference>
<evidence type="ECO:0000313" key="4">
    <source>
        <dbReference type="Proteomes" id="UP001180842"/>
    </source>
</evidence>
<dbReference type="EC" id="3.2.2.n1" evidence="2"/>
<keyword evidence="2" id="KW-0378">Hydrolase</keyword>
<dbReference type="AlphaFoldDB" id="A0AAE4L5K2"/>
<organism evidence="3 4">
    <name type="scientific">Enterococcus pseudoavium</name>
    <dbReference type="NCBI Taxonomy" id="44007"/>
    <lineage>
        <taxon>Bacteria</taxon>
        <taxon>Bacillati</taxon>
        <taxon>Bacillota</taxon>
        <taxon>Bacilli</taxon>
        <taxon>Lactobacillales</taxon>
        <taxon>Enterococcaceae</taxon>
        <taxon>Enterococcus</taxon>
    </lineage>
</organism>
<dbReference type="InterPro" id="IPR005269">
    <property type="entry name" value="LOG"/>
</dbReference>
<proteinExistence type="inferred from homology"/>
<dbReference type="EMBL" id="JARQAI010000002">
    <property type="protein sequence ID" value="MDT2736007.1"/>
    <property type="molecule type" value="Genomic_DNA"/>
</dbReference>
<dbReference type="InterPro" id="IPR031100">
    <property type="entry name" value="LOG_fam"/>
</dbReference>
<dbReference type="RefSeq" id="WP_067621707.1">
    <property type="nucleotide sequence ID" value="NZ_BAAAXL010000016.1"/>
</dbReference>
<accession>A0AAE4L5K2</accession>
<dbReference type="GO" id="GO:0009691">
    <property type="term" value="P:cytokinin biosynthetic process"/>
    <property type="evidence" value="ECO:0007669"/>
    <property type="project" value="UniProtKB-UniRule"/>
</dbReference>
<evidence type="ECO:0000313" key="3">
    <source>
        <dbReference type="EMBL" id="MDT2736007.1"/>
    </source>
</evidence>
<reference evidence="3" key="1">
    <citation type="submission" date="2023-03" db="EMBL/GenBank/DDBJ databases">
        <authorList>
            <person name="Shen W."/>
            <person name="Cai J."/>
        </authorList>
    </citation>
    <scope>NUCLEOTIDE SEQUENCE</scope>
    <source>
        <strain evidence="3">P69-2</strain>
    </source>
</reference>
<comment type="caution">
    <text evidence="3">The sequence shown here is derived from an EMBL/GenBank/DDBJ whole genome shotgun (WGS) entry which is preliminary data.</text>
</comment>
<dbReference type="Gene3D" id="3.40.50.450">
    <property type="match status" value="1"/>
</dbReference>
<sequence length="181" mass="20187">MRIAVYCGAHLGGDPAFQVAAVALGHWIVEQDYELVYGGSKLGLMGIIADSVLDKGGTVIGVMPEFLQNRERIHPRISQMITVADMTERKKAMLAASDVCLALPGGVGTLEEISEAYSWARIGQNDQPCIFFNVNHYYDPLQNFFDQMVEQAFLSKEDRSLALFSDSLSEIKSFIHEYYKK</sequence>
<evidence type="ECO:0000256" key="1">
    <source>
        <dbReference type="ARBA" id="ARBA00006763"/>
    </source>
</evidence>
<protein>
    <recommendedName>
        <fullName evidence="2">Cytokinin riboside 5'-monophosphate phosphoribohydrolase</fullName>
        <ecNumber evidence="2">3.2.2.n1</ecNumber>
    </recommendedName>
</protein>
<dbReference type="GO" id="GO:0016799">
    <property type="term" value="F:hydrolase activity, hydrolyzing N-glycosyl compounds"/>
    <property type="evidence" value="ECO:0007669"/>
    <property type="project" value="TreeGrafter"/>
</dbReference>
<dbReference type="GO" id="GO:0005829">
    <property type="term" value="C:cytosol"/>
    <property type="evidence" value="ECO:0007669"/>
    <property type="project" value="TreeGrafter"/>
</dbReference>
<name>A0AAE4L5K2_9ENTE</name>
<dbReference type="PANTHER" id="PTHR31223:SF70">
    <property type="entry name" value="LOG FAMILY PROTEIN YJL055W"/>
    <property type="match status" value="1"/>
</dbReference>
<evidence type="ECO:0000256" key="2">
    <source>
        <dbReference type="RuleBase" id="RU363015"/>
    </source>
</evidence>
<dbReference type="Pfam" id="PF03641">
    <property type="entry name" value="Lysine_decarbox"/>
    <property type="match status" value="1"/>
</dbReference>
<keyword evidence="2" id="KW-0203">Cytokinin biosynthesis</keyword>
<dbReference type="SUPFAM" id="SSF102405">
    <property type="entry name" value="MCP/YpsA-like"/>
    <property type="match status" value="1"/>
</dbReference>
<gene>
    <name evidence="3" type="ORF">P7H00_02510</name>
</gene>
<dbReference type="PANTHER" id="PTHR31223">
    <property type="entry name" value="LOG FAMILY PROTEIN YJL055W"/>
    <property type="match status" value="1"/>
</dbReference>